<accession>A0A848HCG8</accession>
<keyword evidence="3" id="KW-1185">Reference proteome</keyword>
<dbReference type="Proteomes" id="UP000541185">
    <property type="component" value="Unassembled WGS sequence"/>
</dbReference>
<reference evidence="2 3" key="1">
    <citation type="submission" date="2020-04" db="EMBL/GenBank/DDBJ databases">
        <title>Ramlibacter sp. G-1-2-2 isolated from soil.</title>
        <authorList>
            <person name="Dahal R.H."/>
        </authorList>
    </citation>
    <scope>NUCLEOTIDE SEQUENCE [LARGE SCALE GENOMIC DNA]</scope>
    <source>
        <strain evidence="2 3">G-1-2-2</strain>
    </source>
</reference>
<feature type="chain" id="PRO_5032929257" description="Sel1 repeat family protein" evidence="1">
    <location>
        <begin position="30"/>
        <end position="137"/>
    </location>
</feature>
<evidence type="ECO:0000313" key="3">
    <source>
        <dbReference type="Proteomes" id="UP000541185"/>
    </source>
</evidence>
<feature type="signal peptide" evidence="1">
    <location>
        <begin position="1"/>
        <end position="29"/>
    </location>
</feature>
<proteinExistence type="predicted"/>
<comment type="caution">
    <text evidence="2">The sequence shown here is derived from an EMBL/GenBank/DDBJ whole genome shotgun (WGS) entry which is preliminary data.</text>
</comment>
<evidence type="ECO:0000313" key="2">
    <source>
        <dbReference type="EMBL" id="NML47179.1"/>
    </source>
</evidence>
<dbReference type="AlphaFoldDB" id="A0A848HCG8"/>
<name>A0A848HCG8_9BURK</name>
<evidence type="ECO:0008006" key="4">
    <source>
        <dbReference type="Google" id="ProtNLM"/>
    </source>
</evidence>
<protein>
    <recommendedName>
        <fullName evidence="4">Sel1 repeat family protein</fullName>
    </recommendedName>
</protein>
<gene>
    <name evidence="2" type="ORF">HHL11_25760</name>
</gene>
<dbReference type="EMBL" id="JABBFX010000003">
    <property type="protein sequence ID" value="NML47179.1"/>
    <property type="molecule type" value="Genomic_DNA"/>
</dbReference>
<organism evidence="2 3">
    <name type="scientific">Ramlibacter agri</name>
    <dbReference type="NCBI Taxonomy" id="2728837"/>
    <lineage>
        <taxon>Bacteria</taxon>
        <taxon>Pseudomonadati</taxon>
        <taxon>Pseudomonadota</taxon>
        <taxon>Betaproteobacteria</taxon>
        <taxon>Burkholderiales</taxon>
        <taxon>Comamonadaceae</taxon>
        <taxon>Ramlibacter</taxon>
    </lineage>
</organism>
<keyword evidence="1" id="KW-0732">Signal</keyword>
<evidence type="ECO:0000256" key="1">
    <source>
        <dbReference type="SAM" id="SignalP"/>
    </source>
</evidence>
<sequence length="137" mass="15006">MNAIRSNWRRVLAAVFTTALLGASLPTHASDIADREYDRAVKSFRAGRTSEAWGQFQELASRGDVDSARIALFMLNYGPALYGKQWDALPGQVEYWAQLVRNSGTSARPLPVFEPQVVSRKGAPRAAAVRGISLSAR</sequence>
<dbReference type="RefSeq" id="WP_169421468.1">
    <property type="nucleotide sequence ID" value="NZ_JABBFX010000003.1"/>
</dbReference>